<reference evidence="7 8" key="1">
    <citation type="journal article" date="2016" name="Nat. Commun.">
        <title>Thousands of microbial genomes shed light on interconnected biogeochemical processes in an aquifer system.</title>
        <authorList>
            <person name="Anantharaman K."/>
            <person name="Brown C.T."/>
            <person name="Hug L.A."/>
            <person name="Sharon I."/>
            <person name="Castelle C.J."/>
            <person name="Probst A.J."/>
            <person name="Thomas B.C."/>
            <person name="Singh A."/>
            <person name="Wilkins M.J."/>
            <person name="Karaoz U."/>
            <person name="Brodie E.L."/>
            <person name="Williams K.H."/>
            <person name="Hubbard S.S."/>
            <person name="Banfield J.F."/>
        </authorList>
    </citation>
    <scope>NUCLEOTIDE SEQUENCE [LARGE SCALE GENOMIC DNA]</scope>
</reference>
<name>A0A1F4PPC8_UNCK3</name>
<dbReference type="EMBL" id="METE01000004">
    <property type="protein sequence ID" value="OGB85456.1"/>
    <property type="molecule type" value="Genomic_DNA"/>
</dbReference>
<evidence type="ECO:0000256" key="3">
    <source>
        <dbReference type="ARBA" id="ARBA00022679"/>
    </source>
</evidence>
<dbReference type="SUPFAM" id="SSF53448">
    <property type="entry name" value="Nucleotide-diphospho-sugar transferases"/>
    <property type="match status" value="1"/>
</dbReference>
<dbReference type="InterPro" id="IPR005771">
    <property type="entry name" value="GalU_uridylyltTrfase_bac/arc"/>
</dbReference>
<gene>
    <name evidence="7" type="ORF">A2994_02455</name>
</gene>
<dbReference type="Gene3D" id="3.90.550.10">
    <property type="entry name" value="Spore Coat Polysaccharide Biosynthesis Protein SpsA, Chain A"/>
    <property type="match status" value="1"/>
</dbReference>
<dbReference type="InterPro" id="IPR029044">
    <property type="entry name" value="Nucleotide-diphossugar_trans"/>
</dbReference>
<evidence type="ECO:0000256" key="4">
    <source>
        <dbReference type="ARBA" id="ARBA00022695"/>
    </source>
</evidence>
<proteinExistence type="inferred from homology"/>
<evidence type="ECO:0000256" key="2">
    <source>
        <dbReference type="ARBA" id="ARBA00012415"/>
    </source>
</evidence>
<comment type="catalytic activity">
    <reaction evidence="5">
        <text>alpha-D-glucose 1-phosphate + UTP + H(+) = UDP-alpha-D-glucose + diphosphate</text>
        <dbReference type="Rhea" id="RHEA:19889"/>
        <dbReference type="ChEBI" id="CHEBI:15378"/>
        <dbReference type="ChEBI" id="CHEBI:33019"/>
        <dbReference type="ChEBI" id="CHEBI:46398"/>
        <dbReference type="ChEBI" id="CHEBI:58601"/>
        <dbReference type="ChEBI" id="CHEBI:58885"/>
        <dbReference type="EC" id="2.7.7.9"/>
    </reaction>
</comment>
<feature type="domain" description="Nucleotidyl transferase" evidence="6">
    <location>
        <begin position="6"/>
        <end position="266"/>
    </location>
</feature>
<dbReference type="InterPro" id="IPR005835">
    <property type="entry name" value="NTP_transferase_dom"/>
</dbReference>
<keyword evidence="4" id="KW-0548">Nucleotidyltransferase</keyword>
<dbReference type="EC" id="2.7.7.9" evidence="2"/>
<sequence>MRKITKGVIAIAGFGTRFLPATKTVPKEMLPIIDKPIIQYIVEEMVEAGVKDIILVTSWQKRAVEDHFDRAHEVEEHLQSTGKAALLNQLRRIDKLANFIYIRQKGGRGNGAAILSAQSVVGEEPFLAAFGDDLIKTKSGYPSFSKQLVEEYTQHGTAVLGAQPVAADQAHKYGIIETDPQTGLVSKLIEKPTREQTKSTLASFGRYLLTPEIFGYLKKTGAGKSGEIWLADGIADMLKKYPVRVCQIKGGQWYTTGDPVSYFRTLLAYSMDHPELKKELKEFVKKL</sequence>
<dbReference type="GO" id="GO:0003983">
    <property type="term" value="F:UTP:glucose-1-phosphate uridylyltransferase activity"/>
    <property type="evidence" value="ECO:0007669"/>
    <property type="project" value="UniProtKB-EC"/>
</dbReference>
<evidence type="ECO:0000259" key="6">
    <source>
        <dbReference type="Pfam" id="PF00483"/>
    </source>
</evidence>
<dbReference type="STRING" id="1798539.A2994_02455"/>
<dbReference type="Proteomes" id="UP000179010">
    <property type="component" value="Unassembled WGS sequence"/>
</dbReference>
<organism evidence="7 8">
    <name type="scientific">candidate division Kazan bacterium RIFCSPLOWO2_01_FULL_48_13</name>
    <dbReference type="NCBI Taxonomy" id="1798539"/>
    <lineage>
        <taxon>Bacteria</taxon>
        <taxon>Bacteria division Kazan-3B-28</taxon>
    </lineage>
</organism>
<comment type="caution">
    <text evidence="7">The sequence shown here is derived from an EMBL/GenBank/DDBJ whole genome shotgun (WGS) entry which is preliminary data.</text>
</comment>
<evidence type="ECO:0000313" key="7">
    <source>
        <dbReference type="EMBL" id="OGB85456.1"/>
    </source>
</evidence>
<accession>A0A1F4PPC8</accession>
<evidence type="ECO:0000313" key="8">
    <source>
        <dbReference type="Proteomes" id="UP000179010"/>
    </source>
</evidence>
<dbReference type="AlphaFoldDB" id="A0A1F4PPC8"/>
<comment type="similarity">
    <text evidence="1">Belongs to the UDPGP type 2 family.</text>
</comment>
<evidence type="ECO:0000256" key="1">
    <source>
        <dbReference type="ARBA" id="ARBA00006890"/>
    </source>
</evidence>
<evidence type="ECO:0000256" key="5">
    <source>
        <dbReference type="ARBA" id="ARBA00048128"/>
    </source>
</evidence>
<dbReference type="GO" id="GO:0006011">
    <property type="term" value="P:UDP-alpha-D-glucose metabolic process"/>
    <property type="evidence" value="ECO:0007669"/>
    <property type="project" value="InterPro"/>
</dbReference>
<dbReference type="PANTHER" id="PTHR43197">
    <property type="entry name" value="UTP--GLUCOSE-1-PHOSPHATE URIDYLYLTRANSFERASE"/>
    <property type="match status" value="1"/>
</dbReference>
<dbReference type="PANTHER" id="PTHR43197:SF1">
    <property type="entry name" value="UTP--GLUCOSE-1-PHOSPHATE URIDYLYLTRANSFERASE"/>
    <property type="match status" value="1"/>
</dbReference>
<keyword evidence="3" id="KW-0808">Transferase</keyword>
<protein>
    <recommendedName>
        <fullName evidence="2">UTP--glucose-1-phosphate uridylyltransferase</fullName>
        <ecNumber evidence="2">2.7.7.9</ecNumber>
    </recommendedName>
</protein>
<dbReference type="Pfam" id="PF00483">
    <property type="entry name" value="NTP_transferase"/>
    <property type="match status" value="1"/>
</dbReference>